<evidence type="ECO:0000313" key="3">
    <source>
        <dbReference type="Proteomes" id="UP000285343"/>
    </source>
</evidence>
<evidence type="ECO:0000313" key="2">
    <source>
        <dbReference type="EMBL" id="RGV34001.1"/>
    </source>
</evidence>
<dbReference type="InterPro" id="IPR001036">
    <property type="entry name" value="Acrflvin-R"/>
</dbReference>
<keyword evidence="1" id="KW-1133">Transmembrane helix</keyword>
<comment type="caution">
    <text evidence="2">The sequence shown here is derived from an EMBL/GenBank/DDBJ whole genome shotgun (WGS) entry which is preliminary data.</text>
</comment>
<dbReference type="Pfam" id="PF00873">
    <property type="entry name" value="ACR_tran"/>
    <property type="match status" value="1"/>
</dbReference>
<keyword evidence="1" id="KW-0472">Membrane</keyword>
<gene>
    <name evidence="2" type="ORF">DWW14_23210</name>
</gene>
<feature type="transmembrane region" description="Helical" evidence="1">
    <location>
        <begin position="59"/>
        <end position="83"/>
    </location>
</feature>
<protein>
    <submittedName>
        <fullName evidence="2">AcrB/AcrD/AcrF family protein</fullName>
    </submittedName>
</protein>
<feature type="non-terminal residue" evidence="2">
    <location>
        <position position="1"/>
    </location>
</feature>
<feature type="transmembrane region" description="Helical" evidence="1">
    <location>
        <begin position="89"/>
        <end position="118"/>
    </location>
</feature>
<dbReference type="PANTHER" id="PTHR32063">
    <property type="match status" value="1"/>
</dbReference>
<feature type="transmembrane region" description="Helical" evidence="1">
    <location>
        <begin position="19"/>
        <end position="38"/>
    </location>
</feature>
<reference evidence="2 3" key="1">
    <citation type="submission" date="2018-08" db="EMBL/GenBank/DDBJ databases">
        <title>A genome reference for cultivated species of the human gut microbiota.</title>
        <authorList>
            <person name="Zou Y."/>
            <person name="Xue W."/>
            <person name="Luo G."/>
        </authorList>
    </citation>
    <scope>NUCLEOTIDE SEQUENCE [LARGE SCALE GENOMIC DNA]</scope>
    <source>
        <strain evidence="2 3">AF14-42</strain>
    </source>
</reference>
<name>A0A412X0T9_BACUN</name>
<organism evidence="2 3">
    <name type="scientific">Bacteroides uniformis</name>
    <dbReference type="NCBI Taxonomy" id="820"/>
    <lineage>
        <taxon>Bacteria</taxon>
        <taxon>Pseudomonadati</taxon>
        <taxon>Bacteroidota</taxon>
        <taxon>Bacteroidia</taxon>
        <taxon>Bacteroidales</taxon>
        <taxon>Bacteroidaceae</taxon>
        <taxon>Bacteroides</taxon>
    </lineage>
</organism>
<proteinExistence type="predicted"/>
<dbReference type="AlphaFoldDB" id="A0A412X0T9"/>
<evidence type="ECO:0000256" key="1">
    <source>
        <dbReference type="SAM" id="Phobius"/>
    </source>
</evidence>
<dbReference type="GO" id="GO:0042910">
    <property type="term" value="F:xenobiotic transmembrane transporter activity"/>
    <property type="evidence" value="ECO:0007669"/>
    <property type="project" value="TreeGrafter"/>
</dbReference>
<dbReference type="RefSeq" id="WP_147349170.1">
    <property type="nucleotide sequence ID" value="NZ_QRZC01000052.1"/>
</dbReference>
<dbReference type="Proteomes" id="UP000285343">
    <property type="component" value="Unassembled WGS sequence"/>
</dbReference>
<dbReference type="SUPFAM" id="SSF82866">
    <property type="entry name" value="Multidrug efflux transporter AcrB transmembrane domain"/>
    <property type="match status" value="1"/>
</dbReference>
<dbReference type="EMBL" id="QRZC01000052">
    <property type="protein sequence ID" value="RGV34001.1"/>
    <property type="molecule type" value="Genomic_DNA"/>
</dbReference>
<dbReference type="GO" id="GO:0005886">
    <property type="term" value="C:plasma membrane"/>
    <property type="evidence" value="ECO:0007669"/>
    <property type="project" value="TreeGrafter"/>
</dbReference>
<accession>A0A412X0T9</accession>
<sequence>IGVFLTFYWFRLNFDQGGFASFVLLCGITVNASIYILNEYNSIRRRFPRLSALRAYVKAWNAKVVPIFLTVVSTVLGFIPFMVGTEKEAFWFPLAAGTIGGLVMSVIGIFFFLPVFVLKRRDV</sequence>
<dbReference type="Gene3D" id="1.20.1640.10">
    <property type="entry name" value="Multidrug efflux transporter AcrB transmembrane domain"/>
    <property type="match status" value="1"/>
</dbReference>
<dbReference type="PANTHER" id="PTHR32063:SF0">
    <property type="entry name" value="SWARMING MOTILITY PROTEIN SWRC"/>
    <property type="match status" value="1"/>
</dbReference>
<keyword evidence="1" id="KW-0812">Transmembrane</keyword>